<keyword evidence="3" id="KW-1185">Reference proteome</keyword>
<dbReference type="Pfam" id="PF02686">
    <property type="entry name" value="GatC"/>
    <property type="match status" value="1"/>
</dbReference>
<dbReference type="PANTHER" id="PTHR15004:SF0">
    <property type="entry name" value="GLUTAMYL-TRNA(GLN) AMIDOTRANSFERASE SUBUNIT C, MITOCHONDRIAL"/>
    <property type="match status" value="1"/>
</dbReference>
<comment type="similarity">
    <text evidence="1">Belongs to the GatC family.</text>
</comment>
<dbReference type="GO" id="GO:0005524">
    <property type="term" value="F:ATP binding"/>
    <property type="evidence" value="ECO:0007669"/>
    <property type="project" value="UniProtKB-KW"/>
</dbReference>
<reference evidence="2" key="1">
    <citation type="journal article" date="2014" name="Int. J. Syst. Evol. Microbiol.">
        <title>Complete genome sequence of Corynebacterium casei LMG S-19264T (=DSM 44701T), isolated from a smear-ripened cheese.</title>
        <authorList>
            <consortium name="US DOE Joint Genome Institute (JGI-PGF)"/>
            <person name="Walter F."/>
            <person name="Albersmeier A."/>
            <person name="Kalinowski J."/>
            <person name="Ruckert C."/>
        </authorList>
    </citation>
    <scope>NUCLEOTIDE SEQUENCE</scope>
    <source>
        <strain evidence="2">JCM 14371</strain>
    </source>
</reference>
<reference evidence="2" key="2">
    <citation type="submission" date="2020-09" db="EMBL/GenBank/DDBJ databases">
        <authorList>
            <person name="Sun Q."/>
            <person name="Ohkuma M."/>
        </authorList>
    </citation>
    <scope>NUCLEOTIDE SEQUENCE</scope>
    <source>
        <strain evidence="2">JCM 14371</strain>
    </source>
</reference>
<proteinExistence type="inferred from homology"/>
<dbReference type="Proteomes" id="UP000635726">
    <property type="component" value="Unassembled WGS sequence"/>
</dbReference>
<dbReference type="Gene3D" id="1.10.20.60">
    <property type="entry name" value="Glu-tRNAGln amidotransferase C subunit, N-terminal domain"/>
    <property type="match status" value="1"/>
</dbReference>
<comment type="catalytic activity">
    <reaction evidence="1">
        <text>L-glutamyl-tRNA(Gln) + L-glutamine + ATP + H2O = L-glutaminyl-tRNA(Gln) + L-glutamate + ADP + phosphate + H(+)</text>
        <dbReference type="Rhea" id="RHEA:17521"/>
        <dbReference type="Rhea" id="RHEA-COMP:9681"/>
        <dbReference type="Rhea" id="RHEA-COMP:9684"/>
        <dbReference type="ChEBI" id="CHEBI:15377"/>
        <dbReference type="ChEBI" id="CHEBI:15378"/>
        <dbReference type="ChEBI" id="CHEBI:29985"/>
        <dbReference type="ChEBI" id="CHEBI:30616"/>
        <dbReference type="ChEBI" id="CHEBI:43474"/>
        <dbReference type="ChEBI" id="CHEBI:58359"/>
        <dbReference type="ChEBI" id="CHEBI:78520"/>
        <dbReference type="ChEBI" id="CHEBI:78521"/>
        <dbReference type="ChEBI" id="CHEBI:456216"/>
    </reaction>
</comment>
<accession>A0A917UUZ9</accession>
<dbReference type="NCBIfam" id="TIGR00135">
    <property type="entry name" value="gatC"/>
    <property type="match status" value="1"/>
</dbReference>
<evidence type="ECO:0000313" key="3">
    <source>
        <dbReference type="Proteomes" id="UP000635726"/>
    </source>
</evidence>
<dbReference type="GO" id="GO:0006450">
    <property type="term" value="P:regulation of translational fidelity"/>
    <property type="evidence" value="ECO:0007669"/>
    <property type="project" value="InterPro"/>
</dbReference>
<dbReference type="SUPFAM" id="SSF141000">
    <property type="entry name" value="Glu-tRNAGln amidotransferase C subunit"/>
    <property type="match status" value="1"/>
</dbReference>
<dbReference type="GO" id="GO:0006412">
    <property type="term" value="P:translation"/>
    <property type="evidence" value="ECO:0007669"/>
    <property type="project" value="UniProtKB-UniRule"/>
</dbReference>
<comment type="caution">
    <text evidence="2">The sequence shown here is derived from an EMBL/GenBank/DDBJ whole genome shotgun (WGS) entry which is preliminary data.</text>
</comment>
<comment type="subunit">
    <text evidence="1">Heterotrimer of A, B and C subunits.</text>
</comment>
<dbReference type="GO" id="GO:0050567">
    <property type="term" value="F:glutaminyl-tRNA synthase (glutamine-hydrolyzing) activity"/>
    <property type="evidence" value="ECO:0007669"/>
    <property type="project" value="UniProtKB-UniRule"/>
</dbReference>
<comment type="function">
    <text evidence="1">Allows the formation of correctly charged Asn-tRNA(Asn) or Gln-tRNA(Gln) through the transamidation of misacylated Asp-tRNA(Asn) or Glu-tRNA(Gln) in organisms which lack either or both of asparaginyl-tRNA or glutaminyl-tRNA synthetases. The reaction takes place in the presence of glutamine and ATP through an activated phospho-Asp-tRNA(Asn) or phospho-Glu-tRNA(Gln).</text>
</comment>
<dbReference type="GO" id="GO:0070681">
    <property type="term" value="P:glutaminyl-tRNAGln biosynthesis via transamidation"/>
    <property type="evidence" value="ECO:0007669"/>
    <property type="project" value="TreeGrafter"/>
</dbReference>
<evidence type="ECO:0000313" key="2">
    <source>
        <dbReference type="EMBL" id="GGJ88275.1"/>
    </source>
</evidence>
<protein>
    <recommendedName>
        <fullName evidence="1">Aspartyl/glutamyl-tRNA(Asn/Gln) amidotransferase subunit C</fullName>
        <shortName evidence="1">Asp/Glu-ADT subunit C</shortName>
        <ecNumber evidence="1">6.3.5.-</ecNumber>
    </recommendedName>
</protein>
<dbReference type="InterPro" id="IPR036113">
    <property type="entry name" value="Asp/Glu-ADT_sf_sub_c"/>
</dbReference>
<keyword evidence="1" id="KW-0067">ATP-binding</keyword>
<sequence>MQHLATLSRLELTEQEQGDLLHDLNKMLGYFQKLQELDTEGVPEMQRPVHLVNVLRADEPGEMFDRRTVTDLAPEHQDGFIRVPRTVEG</sequence>
<comment type="catalytic activity">
    <reaction evidence="1">
        <text>L-aspartyl-tRNA(Asn) + L-glutamine + ATP + H2O = L-asparaginyl-tRNA(Asn) + L-glutamate + ADP + phosphate + 2 H(+)</text>
        <dbReference type="Rhea" id="RHEA:14513"/>
        <dbReference type="Rhea" id="RHEA-COMP:9674"/>
        <dbReference type="Rhea" id="RHEA-COMP:9677"/>
        <dbReference type="ChEBI" id="CHEBI:15377"/>
        <dbReference type="ChEBI" id="CHEBI:15378"/>
        <dbReference type="ChEBI" id="CHEBI:29985"/>
        <dbReference type="ChEBI" id="CHEBI:30616"/>
        <dbReference type="ChEBI" id="CHEBI:43474"/>
        <dbReference type="ChEBI" id="CHEBI:58359"/>
        <dbReference type="ChEBI" id="CHEBI:78515"/>
        <dbReference type="ChEBI" id="CHEBI:78516"/>
        <dbReference type="ChEBI" id="CHEBI:456216"/>
    </reaction>
</comment>
<dbReference type="HAMAP" id="MF_00122">
    <property type="entry name" value="GatC"/>
    <property type="match status" value="1"/>
</dbReference>
<dbReference type="PANTHER" id="PTHR15004">
    <property type="entry name" value="GLUTAMYL-TRNA(GLN) AMIDOTRANSFERASE SUBUNIT C, MITOCHONDRIAL"/>
    <property type="match status" value="1"/>
</dbReference>
<keyword evidence="1" id="KW-0436">Ligase</keyword>
<gene>
    <name evidence="1 2" type="primary">gatC</name>
    <name evidence="2" type="ORF">GCM10008939_35400</name>
</gene>
<dbReference type="EMBL" id="BMOE01000020">
    <property type="protein sequence ID" value="GGJ88275.1"/>
    <property type="molecule type" value="Genomic_DNA"/>
</dbReference>
<keyword evidence="1" id="KW-0648">Protein biosynthesis</keyword>
<dbReference type="AlphaFoldDB" id="A0A917UUZ9"/>
<evidence type="ECO:0000256" key="1">
    <source>
        <dbReference type="HAMAP-Rule" id="MF_00122"/>
    </source>
</evidence>
<dbReference type="EC" id="6.3.5.-" evidence="1"/>
<dbReference type="InterPro" id="IPR003837">
    <property type="entry name" value="GatC"/>
</dbReference>
<organism evidence="2 3">
    <name type="scientific">Deinococcus aquiradiocola</name>
    <dbReference type="NCBI Taxonomy" id="393059"/>
    <lineage>
        <taxon>Bacteria</taxon>
        <taxon>Thermotogati</taxon>
        <taxon>Deinococcota</taxon>
        <taxon>Deinococci</taxon>
        <taxon>Deinococcales</taxon>
        <taxon>Deinococcaceae</taxon>
        <taxon>Deinococcus</taxon>
    </lineage>
</organism>
<name>A0A917UUZ9_9DEIO</name>
<keyword evidence="1" id="KW-0547">Nucleotide-binding</keyword>